<comment type="caution">
    <text evidence="1">The sequence shown here is derived from an EMBL/GenBank/DDBJ whole genome shotgun (WGS) entry which is preliminary data.</text>
</comment>
<name>A0A9P6XV02_9FUNG</name>
<sequence length="73" mass="7447">MQLQPPGLGSTAAADRHITPGDALAHCDADADRAGAATGHRARAASVQRAAAAAVTAALDPARVRRHLCRIDL</sequence>
<gene>
    <name evidence="1" type="ORF">G6F50_015962</name>
</gene>
<dbReference type="Proteomes" id="UP000740926">
    <property type="component" value="Unassembled WGS sequence"/>
</dbReference>
<organism evidence="1 2">
    <name type="scientific">Rhizopus delemar</name>
    <dbReference type="NCBI Taxonomy" id="936053"/>
    <lineage>
        <taxon>Eukaryota</taxon>
        <taxon>Fungi</taxon>
        <taxon>Fungi incertae sedis</taxon>
        <taxon>Mucoromycota</taxon>
        <taxon>Mucoromycotina</taxon>
        <taxon>Mucoromycetes</taxon>
        <taxon>Mucorales</taxon>
        <taxon>Mucorineae</taxon>
        <taxon>Rhizopodaceae</taxon>
        <taxon>Rhizopus</taxon>
    </lineage>
</organism>
<reference evidence="1 2" key="1">
    <citation type="journal article" date="2020" name="Microb. Genom.">
        <title>Genetic diversity of clinical and environmental Mucorales isolates obtained from an investigation of mucormycosis cases among solid organ transplant recipients.</title>
        <authorList>
            <person name="Nguyen M.H."/>
            <person name="Kaul D."/>
            <person name="Muto C."/>
            <person name="Cheng S.J."/>
            <person name="Richter R.A."/>
            <person name="Bruno V.M."/>
            <person name="Liu G."/>
            <person name="Beyhan S."/>
            <person name="Sundermann A.J."/>
            <person name="Mounaud S."/>
            <person name="Pasculle A.W."/>
            <person name="Nierman W.C."/>
            <person name="Driscoll E."/>
            <person name="Cumbie R."/>
            <person name="Clancy C.J."/>
            <person name="Dupont C.L."/>
        </authorList>
    </citation>
    <scope>NUCLEOTIDE SEQUENCE [LARGE SCALE GENOMIC DNA]</scope>
    <source>
        <strain evidence="1 2">GL24</strain>
    </source>
</reference>
<evidence type="ECO:0000313" key="1">
    <source>
        <dbReference type="EMBL" id="KAG1533164.1"/>
    </source>
</evidence>
<accession>A0A9P6XV02</accession>
<protein>
    <submittedName>
        <fullName evidence="1">Uncharacterized protein</fullName>
    </submittedName>
</protein>
<keyword evidence="2" id="KW-1185">Reference proteome</keyword>
<evidence type="ECO:0000313" key="2">
    <source>
        <dbReference type="Proteomes" id="UP000740926"/>
    </source>
</evidence>
<dbReference type="AlphaFoldDB" id="A0A9P6XV02"/>
<dbReference type="EMBL" id="JAANIU010009424">
    <property type="protein sequence ID" value="KAG1533164.1"/>
    <property type="molecule type" value="Genomic_DNA"/>
</dbReference>
<proteinExistence type="predicted"/>